<gene>
    <name evidence="1" type="ORF">AVEN_56747_1</name>
</gene>
<name>A0A4Y2IT34_ARAVE</name>
<proteinExistence type="predicted"/>
<accession>A0A4Y2IT34</accession>
<evidence type="ECO:0000313" key="1">
    <source>
        <dbReference type="EMBL" id="GBM81038.1"/>
    </source>
</evidence>
<sequence>MRTLPNSLKLSLYWSSHEILSFHKPCSITFNQIVKGDKIPKGLKILAIADNNSRFVVTDLKVEILSFNISLEELRSNPRSFTHLSSTSASNSRDFYSLGRSETILMPLHAHFLIVKPPIPIT</sequence>
<protein>
    <submittedName>
        <fullName evidence="1">Uncharacterized protein</fullName>
    </submittedName>
</protein>
<comment type="caution">
    <text evidence="1">The sequence shown here is derived from an EMBL/GenBank/DDBJ whole genome shotgun (WGS) entry which is preliminary data.</text>
</comment>
<evidence type="ECO:0000313" key="2">
    <source>
        <dbReference type="Proteomes" id="UP000499080"/>
    </source>
</evidence>
<dbReference type="AlphaFoldDB" id="A0A4Y2IT34"/>
<keyword evidence="2" id="KW-1185">Reference proteome</keyword>
<organism evidence="1 2">
    <name type="scientific">Araneus ventricosus</name>
    <name type="common">Orbweaver spider</name>
    <name type="synonym">Epeira ventricosa</name>
    <dbReference type="NCBI Taxonomy" id="182803"/>
    <lineage>
        <taxon>Eukaryota</taxon>
        <taxon>Metazoa</taxon>
        <taxon>Ecdysozoa</taxon>
        <taxon>Arthropoda</taxon>
        <taxon>Chelicerata</taxon>
        <taxon>Arachnida</taxon>
        <taxon>Araneae</taxon>
        <taxon>Araneomorphae</taxon>
        <taxon>Entelegynae</taxon>
        <taxon>Araneoidea</taxon>
        <taxon>Araneidae</taxon>
        <taxon>Araneus</taxon>
    </lineage>
</organism>
<dbReference type="Proteomes" id="UP000499080">
    <property type="component" value="Unassembled WGS sequence"/>
</dbReference>
<dbReference type="EMBL" id="BGPR01002919">
    <property type="protein sequence ID" value="GBM81038.1"/>
    <property type="molecule type" value="Genomic_DNA"/>
</dbReference>
<reference evidence="1 2" key="1">
    <citation type="journal article" date="2019" name="Sci. Rep.">
        <title>Orb-weaving spider Araneus ventricosus genome elucidates the spidroin gene catalogue.</title>
        <authorList>
            <person name="Kono N."/>
            <person name="Nakamura H."/>
            <person name="Ohtoshi R."/>
            <person name="Moran D.A.P."/>
            <person name="Shinohara A."/>
            <person name="Yoshida Y."/>
            <person name="Fujiwara M."/>
            <person name="Mori M."/>
            <person name="Tomita M."/>
            <person name="Arakawa K."/>
        </authorList>
    </citation>
    <scope>NUCLEOTIDE SEQUENCE [LARGE SCALE GENOMIC DNA]</scope>
</reference>